<dbReference type="Proteomes" id="UP001176941">
    <property type="component" value="Chromosome 24"/>
</dbReference>
<feature type="compositionally biased region" description="Polar residues" evidence="1">
    <location>
        <begin position="25"/>
        <end position="43"/>
    </location>
</feature>
<protein>
    <submittedName>
        <fullName evidence="2">Uncharacterized protein</fullName>
    </submittedName>
</protein>
<reference evidence="2" key="1">
    <citation type="submission" date="2023-04" db="EMBL/GenBank/DDBJ databases">
        <authorList>
            <consortium name="ELIXIR-Norway"/>
        </authorList>
    </citation>
    <scope>NUCLEOTIDE SEQUENCE [LARGE SCALE GENOMIC DNA]</scope>
</reference>
<evidence type="ECO:0000313" key="3">
    <source>
        <dbReference type="Proteomes" id="UP001176941"/>
    </source>
</evidence>
<evidence type="ECO:0000256" key="1">
    <source>
        <dbReference type="SAM" id="MobiDB-lite"/>
    </source>
</evidence>
<feature type="region of interest" description="Disordered" evidence="1">
    <location>
        <begin position="1"/>
        <end position="110"/>
    </location>
</feature>
<feature type="compositionally biased region" description="Basic and acidic residues" evidence="1">
    <location>
        <begin position="7"/>
        <end position="19"/>
    </location>
</feature>
<dbReference type="EMBL" id="OX459960">
    <property type="protein sequence ID" value="CAI9164935.1"/>
    <property type="molecule type" value="Genomic_DNA"/>
</dbReference>
<feature type="region of interest" description="Disordered" evidence="1">
    <location>
        <begin position="173"/>
        <end position="273"/>
    </location>
</feature>
<evidence type="ECO:0000313" key="2">
    <source>
        <dbReference type="EMBL" id="CAI9164935.1"/>
    </source>
</evidence>
<name>A0ABN8YTM1_RANTA</name>
<sequence>MTGVLTEQEHRQHRLRDVCIRSSGKAVTSTAESRPPCATSSVRGSRRIAARPGSGDRRPRCPAPHGLRRDHRDRGHKGPSGQGRGKRESARATSPSATLPPRRPPSPARSWTLDLREATGLPRGYSADAASGCCPATAGPCARASTPPPSAAAGAPLRARLQSARPLRSAALRREAPGHSPLPRAGGGAGRGAGAATSQPGIRPSARRQNREPPPPSRLTSGRLGAGGTAPPGERGCSLGPRTRLHGASSGKEGEEEASLSAHGRHGPSTFFTPVFINIKRQI</sequence>
<feature type="compositionally biased region" description="Basic residues" evidence="1">
    <location>
        <begin position="66"/>
        <end position="77"/>
    </location>
</feature>
<accession>A0ABN8YTM1</accession>
<proteinExistence type="predicted"/>
<organism evidence="2 3">
    <name type="scientific">Rangifer tarandus platyrhynchus</name>
    <name type="common">Svalbard reindeer</name>
    <dbReference type="NCBI Taxonomy" id="3082113"/>
    <lineage>
        <taxon>Eukaryota</taxon>
        <taxon>Metazoa</taxon>
        <taxon>Chordata</taxon>
        <taxon>Craniata</taxon>
        <taxon>Vertebrata</taxon>
        <taxon>Euteleostomi</taxon>
        <taxon>Mammalia</taxon>
        <taxon>Eutheria</taxon>
        <taxon>Laurasiatheria</taxon>
        <taxon>Artiodactyla</taxon>
        <taxon>Ruminantia</taxon>
        <taxon>Pecora</taxon>
        <taxon>Cervidae</taxon>
        <taxon>Odocoileinae</taxon>
        <taxon>Rangifer</taxon>
    </lineage>
</organism>
<gene>
    <name evidence="2" type="ORF">MRATA1EN1_LOCUS13897</name>
</gene>
<keyword evidence="3" id="KW-1185">Reference proteome</keyword>